<comment type="caution">
    <text evidence="1">The sequence shown here is derived from an EMBL/GenBank/DDBJ whole genome shotgun (WGS) entry which is preliminary data.</text>
</comment>
<dbReference type="RefSeq" id="WP_168987214.1">
    <property type="nucleotide sequence ID" value="NZ_CAWPHM010000144.1"/>
</dbReference>
<accession>A0A972F6H0</accession>
<dbReference type="EMBL" id="WTVM01000022">
    <property type="protein sequence ID" value="NMG02426.1"/>
    <property type="molecule type" value="Genomic_DNA"/>
</dbReference>
<organism evidence="1 2">
    <name type="scientific">Azoarcus taiwanensis</name>
    <dbReference type="NCBI Taxonomy" id="666964"/>
    <lineage>
        <taxon>Bacteria</taxon>
        <taxon>Pseudomonadati</taxon>
        <taxon>Pseudomonadota</taxon>
        <taxon>Betaproteobacteria</taxon>
        <taxon>Rhodocyclales</taxon>
        <taxon>Zoogloeaceae</taxon>
        <taxon>Azoarcus</taxon>
    </lineage>
</organism>
<evidence type="ECO:0000313" key="1">
    <source>
        <dbReference type="EMBL" id="NMG02426.1"/>
    </source>
</evidence>
<protein>
    <submittedName>
        <fullName evidence="1">Uncharacterized protein</fullName>
    </submittedName>
</protein>
<name>A0A972F6H0_9RHOO</name>
<reference evidence="1" key="1">
    <citation type="submission" date="2019-12" db="EMBL/GenBank/DDBJ databases">
        <title>Comparative genomics gives insights into the taxonomy of the Azoarcus-Aromatoleum group and reveals separate origins of nif in the plant-associated Azoarcus and non-plant-associated Aromatoleum sub-groups.</title>
        <authorList>
            <person name="Lafos M."/>
            <person name="Maluk M."/>
            <person name="Batista M."/>
            <person name="Junghare M."/>
            <person name="Carmona M."/>
            <person name="Faoro H."/>
            <person name="Cruz L.M."/>
            <person name="Battistoni F."/>
            <person name="De Souza E."/>
            <person name="Pedrosa F."/>
            <person name="Chen W.-M."/>
            <person name="Poole P.S."/>
            <person name="Dixon R.A."/>
            <person name="James E.K."/>
        </authorList>
    </citation>
    <scope>NUCLEOTIDE SEQUENCE</scope>
    <source>
        <strain evidence="1">NSC3</strain>
    </source>
</reference>
<dbReference type="AlphaFoldDB" id="A0A972F6H0"/>
<keyword evidence="2" id="KW-1185">Reference proteome</keyword>
<gene>
    <name evidence="1" type="ORF">GPA21_05520</name>
</gene>
<evidence type="ECO:0000313" key="2">
    <source>
        <dbReference type="Proteomes" id="UP000599523"/>
    </source>
</evidence>
<dbReference type="Proteomes" id="UP000599523">
    <property type="component" value="Unassembled WGS sequence"/>
</dbReference>
<proteinExistence type="predicted"/>
<sequence length="143" mass="15667">MILFDGKRDIDALRAMMPDPKFDETFELLVAGGFVAAPGAAAANESTIAEGNSPAAVVAEEVVDDGPEIEPAKLEMARNFMLNSLRHFNGPYANIDLREQILKSKSGRELRSLKEPWRDSIVLTKMGQLRVEELQQQLGGLLG</sequence>